<dbReference type="Pfam" id="PF06445">
    <property type="entry name" value="GyrI-like"/>
    <property type="match status" value="1"/>
</dbReference>
<dbReference type="Gene3D" id="3.20.80.10">
    <property type="entry name" value="Regulatory factor, effector binding domain"/>
    <property type="match status" value="1"/>
</dbReference>
<organism evidence="4 6">
    <name type="scientific">Turicibacter bilis</name>
    <dbReference type="NCBI Taxonomy" id="2735723"/>
    <lineage>
        <taxon>Bacteria</taxon>
        <taxon>Bacillati</taxon>
        <taxon>Bacillota</taxon>
        <taxon>Erysipelotrichia</taxon>
        <taxon>Erysipelotrichales</taxon>
        <taxon>Turicibacteraceae</taxon>
        <taxon>Turicibacter</taxon>
    </lineage>
</organism>
<protein>
    <submittedName>
        <fullName evidence="4">MerR family transcriptional regulator</fullName>
    </submittedName>
</protein>
<dbReference type="SUPFAM" id="SSF46955">
    <property type="entry name" value="Putative DNA-binding domain"/>
    <property type="match status" value="1"/>
</dbReference>
<dbReference type="EMBL" id="CP071250">
    <property type="protein sequence ID" value="UUF09328.1"/>
    <property type="molecule type" value="Genomic_DNA"/>
</dbReference>
<proteinExistence type="predicted"/>
<keyword evidence="1" id="KW-0238">DNA-binding</keyword>
<dbReference type="SMART" id="SM00422">
    <property type="entry name" value="HTH_MERR"/>
    <property type="match status" value="1"/>
</dbReference>
<sequence>MNQYFTTGEFAKLWGVKKQTLFHYDEIGIFKPAIKKPNGYRYYSYQQFEVFGVISVLKEMGMSLQEIKTYLDSRSPEQLIHLFSQKIDQIDREIEHLKTLKQIMHEKVEMTKRAILLIGDEIELKQMEAEYFMISPELDQFNHREFFDHLSEFMKREDFNSYTTWDSVGVMIDPQRLAKKEYLDYTHFYSRIEDVTQAQTVFLKPKGLYLIAYHRGSYDTTYQTYDRMIEFAKQNNLEFSGYSYEEFILDEISVIGYDNYLTQIQIQVQLK</sequence>
<gene>
    <name evidence="3" type="ORF">J0J69_08935</name>
    <name evidence="4" type="ORF">J0J70_05045</name>
</gene>
<dbReference type="CDD" id="cd04782">
    <property type="entry name" value="HTH_BltR"/>
    <property type="match status" value="1"/>
</dbReference>
<dbReference type="Gene3D" id="1.10.1660.10">
    <property type="match status" value="1"/>
</dbReference>
<dbReference type="Proteomes" id="UP001058072">
    <property type="component" value="Chromosome"/>
</dbReference>
<accession>A0A9Q9FFB9</accession>
<evidence type="ECO:0000259" key="2">
    <source>
        <dbReference type="PROSITE" id="PS50937"/>
    </source>
</evidence>
<dbReference type="GO" id="GO:0003700">
    <property type="term" value="F:DNA-binding transcription factor activity"/>
    <property type="evidence" value="ECO:0007669"/>
    <property type="project" value="InterPro"/>
</dbReference>
<dbReference type="Pfam" id="PF13411">
    <property type="entry name" value="MerR_1"/>
    <property type="match status" value="1"/>
</dbReference>
<reference evidence="4 5" key="1">
    <citation type="submission" date="2021-03" db="EMBL/GenBank/DDBJ databases">
        <title>Comparative Genomics and Metabolomics in the genus Turicibacter.</title>
        <authorList>
            <person name="Maki J."/>
            <person name="Looft T."/>
        </authorList>
    </citation>
    <scope>NUCLEOTIDE SEQUENCE</scope>
    <source>
        <strain evidence="4">ISU324</strain>
        <strain evidence="3 5">MMM721</strain>
    </source>
</reference>
<evidence type="ECO:0000313" key="4">
    <source>
        <dbReference type="EMBL" id="UUF09328.1"/>
    </source>
</evidence>
<dbReference type="PANTHER" id="PTHR30204:SF85">
    <property type="entry name" value="MULTIDRUG-EFFLUX TRANSPORTER 2 REGULATOR"/>
    <property type="match status" value="1"/>
</dbReference>
<dbReference type="GO" id="GO:0003677">
    <property type="term" value="F:DNA binding"/>
    <property type="evidence" value="ECO:0007669"/>
    <property type="project" value="UniProtKB-KW"/>
</dbReference>
<dbReference type="InterPro" id="IPR047057">
    <property type="entry name" value="MerR_fam"/>
</dbReference>
<evidence type="ECO:0000313" key="6">
    <source>
        <dbReference type="Proteomes" id="UP001058072"/>
    </source>
</evidence>
<dbReference type="Proteomes" id="UP001058016">
    <property type="component" value="Chromosome"/>
</dbReference>
<dbReference type="InterPro" id="IPR011256">
    <property type="entry name" value="Reg_factor_effector_dom_sf"/>
</dbReference>
<dbReference type="PANTHER" id="PTHR30204">
    <property type="entry name" value="REDOX-CYCLING DRUG-SENSING TRANSCRIPTIONAL ACTIVATOR SOXR"/>
    <property type="match status" value="1"/>
</dbReference>
<keyword evidence="5" id="KW-1185">Reference proteome</keyword>
<evidence type="ECO:0000313" key="5">
    <source>
        <dbReference type="Proteomes" id="UP001058016"/>
    </source>
</evidence>
<feature type="domain" description="HTH merR-type" evidence="2">
    <location>
        <begin position="4"/>
        <end position="73"/>
    </location>
</feature>
<dbReference type="EMBL" id="CP071249">
    <property type="protein sequence ID" value="UUF05215.1"/>
    <property type="molecule type" value="Genomic_DNA"/>
</dbReference>
<evidence type="ECO:0000313" key="3">
    <source>
        <dbReference type="EMBL" id="UUF05215.1"/>
    </source>
</evidence>
<dbReference type="RefSeq" id="WP_055244895.1">
    <property type="nucleotide sequence ID" value="NZ_CP071249.1"/>
</dbReference>
<dbReference type="InterPro" id="IPR029442">
    <property type="entry name" value="GyrI-like"/>
</dbReference>
<dbReference type="InterPro" id="IPR009061">
    <property type="entry name" value="DNA-bd_dom_put_sf"/>
</dbReference>
<dbReference type="PROSITE" id="PS50937">
    <property type="entry name" value="HTH_MERR_2"/>
    <property type="match status" value="1"/>
</dbReference>
<dbReference type="InterPro" id="IPR000551">
    <property type="entry name" value="MerR-type_HTH_dom"/>
</dbReference>
<name>A0A9Q9FFB9_9FIRM</name>
<dbReference type="AlphaFoldDB" id="A0A9Q9FFB9"/>
<dbReference type="SUPFAM" id="SSF55136">
    <property type="entry name" value="Probable bacterial effector-binding domain"/>
    <property type="match status" value="1"/>
</dbReference>
<evidence type="ECO:0000256" key="1">
    <source>
        <dbReference type="ARBA" id="ARBA00023125"/>
    </source>
</evidence>